<proteinExistence type="predicted"/>
<keyword evidence="2" id="KW-0732">Signal</keyword>
<name>A0A1H7Y1U8_9BACT</name>
<keyword evidence="1" id="KW-0472">Membrane</keyword>
<dbReference type="STRING" id="43775.SAMN04489760_11330"/>
<keyword evidence="4" id="KW-1185">Reference proteome</keyword>
<keyword evidence="1" id="KW-1133">Transmembrane helix</keyword>
<feature type="chain" id="PRO_5011553926" description="VPLPA-CTERM protein sorting domain-containing protein" evidence="2">
    <location>
        <begin position="24"/>
        <end position="202"/>
    </location>
</feature>
<organism evidence="3 4">
    <name type="scientific">Syntrophus gentianae</name>
    <dbReference type="NCBI Taxonomy" id="43775"/>
    <lineage>
        <taxon>Bacteria</taxon>
        <taxon>Pseudomonadati</taxon>
        <taxon>Thermodesulfobacteriota</taxon>
        <taxon>Syntrophia</taxon>
        <taxon>Syntrophales</taxon>
        <taxon>Syntrophaceae</taxon>
        <taxon>Syntrophus</taxon>
    </lineage>
</organism>
<dbReference type="AlphaFoldDB" id="A0A1H7Y1U8"/>
<evidence type="ECO:0000256" key="1">
    <source>
        <dbReference type="SAM" id="Phobius"/>
    </source>
</evidence>
<evidence type="ECO:0000256" key="2">
    <source>
        <dbReference type="SAM" id="SignalP"/>
    </source>
</evidence>
<evidence type="ECO:0000313" key="3">
    <source>
        <dbReference type="EMBL" id="SEM39317.1"/>
    </source>
</evidence>
<evidence type="ECO:0008006" key="5">
    <source>
        <dbReference type="Google" id="ProtNLM"/>
    </source>
</evidence>
<evidence type="ECO:0000313" key="4">
    <source>
        <dbReference type="Proteomes" id="UP000198744"/>
    </source>
</evidence>
<accession>A0A1H7Y1U8</accession>
<sequence length="202" mass="21758">MKKLLVVLCVFVLSFALSGMARAFEVNFDDLSGSLTSIPDGYGGYHWSHFKNLDATDSQYKKSGYLAGVVSLKNVVYNDKAQDASVSADTPFIFNGAYYTAAWKNGLHISVTGYLANSLVGSDEFVVSAYAPAWYSPSWSGAVDTLTFHSYGGEGVVGYCGFGNHFAMDNFSVAPVPLPPSLLLLAPGLLGVSIIRRRRISK</sequence>
<keyword evidence="1" id="KW-0812">Transmembrane</keyword>
<reference evidence="3 4" key="1">
    <citation type="submission" date="2016-10" db="EMBL/GenBank/DDBJ databases">
        <authorList>
            <person name="de Groot N.N."/>
        </authorList>
    </citation>
    <scope>NUCLEOTIDE SEQUENCE [LARGE SCALE GENOMIC DNA]</scope>
    <source>
        <strain evidence="3 4">DSM 8423</strain>
    </source>
</reference>
<gene>
    <name evidence="3" type="ORF">SAMN04489760_11330</name>
</gene>
<dbReference type="RefSeq" id="WP_093883560.1">
    <property type="nucleotide sequence ID" value="NZ_FOBS01000013.1"/>
</dbReference>
<feature type="transmembrane region" description="Helical" evidence="1">
    <location>
        <begin position="178"/>
        <end position="195"/>
    </location>
</feature>
<feature type="signal peptide" evidence="2">
    <location>
        <begin position="1"/>
        <end position="23"/>
    </location>
</feature>
<dbReference type="OrthoDB" id="5432808at2"/>
<dbReference type="EMBL" id="FOBS01000013">
    <property type="protein sequence ID" value="SEM39317.1"/>
    <property type="molecule type" value="Genomic_DNA"/>
</dbReference>
<protein>
    <recommendedName>
        <fullName evidence="5">VPLPA-CTERM protein sorting domain-containing protein</fullName>
    </recommendedName>
</protein>
<dbReference type="Proteomes" id="UP000198744">
    <property type="component" value="Unassembled WGS sequence"/>
</dbReference>